<feature type="domain" description="N-acetyltransferase" evidence="2">
    <location>
        <begin position="326"/>
        <end position="476"/>
    </location>
</feature>
<protein>
    <recommendedName>
        <fullName evidence="2">N-acetyltransferase domain-containing protein</fullName>
    </recommendedName>
</protein>
<dbReference type="GO" id="GO:1990189">
    <property type="term" value="F:protein N-terminal-serine acetyltransferase activity"/>
    <property type="evidence" value="ECO:0007669"/>
    <property type="project" value="TreeGrafter"/>
</dbReference>
<keyword evidence="4" id="KW-1185">Reference proteome</keyword>
<feature type="compositionally biased region" description="Basic and acidic residues" evidence="1">
    <location>
        <begin position="1"/>
        <end position="11"/>
    </location>
</feature>
<dbReference type="Proteomes" id="UP000077002">
    <property type="component" value="Unassembled WGS sequence"/>
</dbReference>
<dbReference type="InterPro" id="IPR011257">
    <property type="entry name" value="DNA_glycosylase"/>
</dbReference>
<reference evidence="3 4" key="1">
    <citation type="submission" date="2016-03" db="EMBL/GenBank/DDBJ databases">
        <title>Draft genome sequence of the Fonsecaea monophora CBS 269.37.</title>
        <authorList>
            <person name="Bombassaro A."/>
            <person name="Vinicius W.A."/>
            <person name="De Hoog S."/>
            <person name="Sun J."/>
            <person name="Souza E.M."/>
            <person name="Raittz R.T."/>
            <person name="Costa F."/>
            <person name="Leao A.C."/>
            <person name="Tadra-Sfeir M.Z."/>
            <person name="Baura V."/>
            <person name="Balsanelli E."/>
            <person name="Pedrosa F.O."/>
            <person name="Moreno L.F."/>
            <person name="Steffens M.B."/>
            <person name="Xi L."/>
            <person name="Bocca A.L."/>
            <person name="Felipe M.S."/>
            <person name="Teixeira M."/>
            <person name="Telles Filho F.Q."/>
            <person name="Azevedo C.M."/>
            <person name="Gomes R."/>
            <person name="Vicente V.A."/>
        </authorList>
    </citation>
    <scope>NUCLEOTIDE SEQUENCE [LARGE SCALE GENOMIC DNA]</scope>
    <source>
        <strain evidence="3 4">CBS 269.37</strain>
    </source>
</reference>
<dbReference type="Gene3D" id="1.10.340.30">
    <property type="entry name" value="Hypothetical protein, domain 2"/>
    <property type="match status" value="1"/>
</dbReference>
<dbReference type="EMBL" id="LVKK01000163">
    <property type="protein sequence ID" value="OAG34342.1"/>
    <property type="molecule type" value="Genomic_DNA"/>
</dbReference>
<accession>A0A177ETF4</accession>
<comment type="caution">
    <text evidence="3">The sequence shown here is derived from an EMBL/GenBank/DDBJ whole genome shotgun (WGS) entry which is preliminary data.</text>
</comment>
<dbReference type="AlphaFoldDB" id="A0A177ETF4"/>
<gene>
    <name evidence="3" type="ORF">AYO21_11494</name>
</gene>
<dbReference type="GO" id="GO:0006281">
    <property type="term" value="P:DNA repair"/>
    <property type="evidence" value="ECO:0007669"/>
    <property type="project" value="InterPro"/>
</dbReference>
<dbReference type="GeneID" id="34606588"/>
<dbReference type="InterPro" id="IPR051908">
    <property type="entry name" value="Ribosomal_N-acetyltransferase"/>
</dbReference>
<feature type="region of interest" description="Disordered" evidence="1">
    <location>
        <begin position="1"/>
        <end position="89"/>
    </location>
</feature>
<proteinExistence type="predicted"/>
<dbReference type="InterPro" id="IPR016181">
    <property type="entry name" value="Acyl_CoA_acyltransferase"/>
</dbReference>
<sequence>MVTTRAKDRAQVQEAGAVDEKKTGTKRPRDEALKAKSTEPKTKQRRKDQVAKADEDNTKDARNDSSIDDKKSTPRSKGRPKKISSPHSQKIERLLQHFNALPLSDTNLEQPAKATPDTVLALLLNAILSSTRVSHNIAAKTTALVIKAGYHKLEVLKKSSWEERTEVLTEGGYTHYREKTATFMGQLAELVEEKYDGDLNNVVKTASQDRNKIRAELQKIKGIGDVGIDIFFTTAQHVWPCLAPWIDPRSLQTAEHIGLGTDVQALWEEVGLSPELMCRLACALMDKIGAESVQQAIPTVKPTSGVMAEKTFHYEQRRLENDLVALVPFEPGVHTAPFVEMIKTYPDMFTYIPFPVINDEADFLRKVYEGIHASPADCLFAVMDKVVSPEALDTSAKFAGVVSLTATNPVNAVTEVGAMIFPAFQRTHVATNAIGLLLFWTLDPPSTGGLGLRRVIWQSHAGNDVSRRAALRIGFEFEGIARWDRVFPRGKVALSAEALRLRNGTHEEQPGRHTAVYSIVWDEWEDKRPKIAAQMEKRK</sequence>
<dbReference type="GO" id="GO:0008999">
    <property type="term" value="F:protein-N-terminal-alanine acetyltransferase activity"/>
    <property type="evidence" value="ECO:0007669"/>
    <property type="project" value="TreeGrafter"/>
</dbReference>
<dbReference type="Gene3D" id="3.40.630.30">
    <property type="match status" value="1"/>
</dbReference>
<dbReference type="Pfam" id="PF13302">
    <property type="entry name" value="Acetyltransf_3"/>
    <property type="match status" value="1"/>
</dbReference>
<evidence type="ECO:0000259" key="2">
    <source>
        <dbReference type="Pfam" id="PF13302"/>
    </source>
</evidence>
<name>A0A177ETF4_9EURO</name>
<dbReference type="PANTHER" id="PTHR43441:SF5">
    <property type="entry name" value="FAMILY ACETYLTRANSFERASE, PUTATIVE-RELATED"/>
    <property type="match status" value="1"/>
</dbReference>
<evidence type="ECO:0000313" key="4">
    <source>
        <dbReference type="Proteomes" id="UP000077002"/>
    </source>
</evidence>
<dbReference type="OrthoDB" id="41238at2759"/>
<dbReference type="InterPro" id="IPR000182">
    <property type="entry name" value="GNAT_dom"/>
</dbReference>
<evidence type="ECO:0000256" key="1">
    <source>
        <dbReference type="SAM" id="MobiDB-lite"/>
    </source>
</evidence>
<dbReference type="PANTHER" id="PTHR43441">
    <property type="entry name" value="RIBOSOMAL-PROTEIN-SERINE ACETYLTRANSFERASE"/>
    <property type="match status" value="1"/>
</dbReference>
<dbReference type="RefSeq" id="XP_022506294.1">
    <property type="nucleotide sequence ID" value="XM_022661385.1"/>
</dbReference>
<dbReference type="SUPFAM" id="SSF55729">
    <property type="entry name" value="Acyl-CoA N-acyltransferases (Nat)"/>
    <property type="match status" value="1"/>
</dbReference>
<organism evidence="3 4">
    <name type="scientific">Fonsecaea monophora</name>
    <dbReference type="NCBI Taxonomy" id="254056"/>
    <lineage>
        <taxon>Eukaryota</taxon>
        <taxon>Fungi</taxon>
        <taxon>Dikarya</taxon>
        <taxon>Ascomycota</taxon>
        <taxon>Pezizomycotina</taxon>
        <taxon>Eurotiomycetes</taxon>
        <taxon>Chaetothyriomycetidae</taxon>
        <taxon>Chaetothyriales</taxon>
        <taxon>Herpotrichiellaceae</taxon>
        <taxon>Fonsecaea</taxon>
    </lineage>
</organism>
<dbReference type="SUPFAM" id="SSF48150">
    <property type="entry name" value="DNA-glycosylase"/>
    <property type="match status" value="1"/>
</dbReference>
<feature type="compositionally biased region" description="Basic and acidic residues" evidence="1">
    <location>
        <begin position="18"/>
        <end position="72"/>
    </location>
</feature>
<feature type="compositionally biased region" description="Basic residues" evidence="1">
    <location>
        <begin position="73"/>
        <end position="84"/>
    </location>
</feature>
<evidence type="ECO:0000313" key="3">
    <source>
        <dbReference type="EMBL" id="OAG34342.1"/>
    </source>
</evidence>